<gene>
    <name evidence="8" type="ORF">CBW65_07870</name>
</gene>
<feature type="domain" description="RNA polymerase sigma-70 region 2" evidence="6">
    <location>
        <begin position="23"/>
        <end position="88"/>
    </location>
</feature>
<evidence type="ECO:0000259" key="7">
    <source>
        <dbReference type="Pfam" id="PF08281"/>
    </source>
</evidence>
<dbReference type="InterPro" id="IPR036388">
    <property type="entry name" value="WH-like_DNA-bd_sf"/>
</dbReference>
<sequence length="180" mass="20964">MEGTALMAKRPSPQTALPFQEVFTAYYPQVVRQIMRITRDQATAEDLAQDVFLKLYDQDLQEIHNLGGWLTQAGIYAAYNHLRSERRRVTRDEGQDTSERWLEPSTEERWLKQEEIEAVREALMSLDDRDRTLLLMKYSGYNYQELAAATAVESGSVGTLLARARRKFRDLYQRKRGAER</sequence>
<dbReference type="GO" id="GO:0006352">
    <property type="term" value="P:DNA-templated transcription initiation"/>
    <property type="evidence" value="ECO:0007669"/>
    <property type="project" value="InterPro"/>
</dbReference>
<dbReference type="Pfam" id="PF04542">
    <property type="entry name" value="Sigma70_r2"/>
    <property type="match status" value="1"/>
</dbReference>
<name>A0A1Y0INW5_9BACL</name>
<dbReference type="SUPFAM" id="SSF88659">
    <property type="entry name" value="Sigma3 and sigma4 domains of RNA polymerase sigma factors"/>
    <property type="match status" value="1"/>
</dbReference>
<dbReference type="SUPFAM" id="SSF88946">
    <property type="entry name" value="Sigma2 domain of RNA polymerase sigma factors"/>
    <property type="match status" value="1"/>
</dbReference>
<dbReference type="InterPro" id="IPR013249">
    <property type="entry name" value="RNA_pol_sigma70_r4_t2"/>
</dbReference>
<evidence type="ECO:0000256" key="2">
    <source>
        <dbReference type="ARBA" id="ARBA00023015"/>
    </source>
</evidence>
<dbReference type="Proteomes" id="UP000195437">
    <property type="component" value="Chromosome"/>
</dbReference>
<protein>
    <submittedName>
        <fullName evidence="8">RNA polymerase subunit sigma</fullName>
    </submittedName>
</protein>
<evidence type="ECO:0000256" key="4">
    <source>
        <dbReference type="ARBA" id="ARBA00023125"/>
    </source>
</evidence>
<organism evidence="8 9">
    <name type="scientific">Tumebacillus avium</name>
    <dbReference type="NCBI Taxonomy" id="1903704"/>
    <lineage>
        <taxon>Bacteria</taxon>
        <taxon>Bacillati</taxon>
        <taxon>Bacillota</taxon>
        <taxon>Bacilli</taxon>
        <taxon>Bacillales</taxon>
        <taxon>Alicyclobacillaceae</taxon>
        <taxon>Tumebacillus</taxon>
    </lineage>
</organism>
<dbReference type="InterPro" id="IPR014284">
    <property type="entry name" value="RNA_pol_sigma-70_dom"/>
</dbReference>
<dbReference type="PANTHER" id="PTHR43133:SF8">
    <property type="entry name" value="RNA POLYMERASE SIGMA FACTOR HI_1459-RELATED"/>
    <property type="match status" value="1"/>
</dbReference>
<dbReference type="Gene3D" id="1.10.1740.10">
    <property type="match status" value="1"/>
</dbReference>
<evidence type="ECO:0000256" key="5">
    <source>
        <dbReference type="ARBA" id="ARBA00023163"/>
    </source>
</evidence>
<evidence type="ECO:0000313" key="9">
    <source>
        <dbReference type="Proteomes" id="UP000195437"/>
    </source>
</evidence>
<keyword evidence="3" id="KW-0731">Sigma factor</keyword>
<dbReference type="NCBIfam" id="TIGR02937">
    <property type="entry name" value="sigma70-ECF"/>
    <property type="match status" value="1"/>
</dbReference>
<dbReference type="Pfam" id="PF08281">
    <property type="entry name" value="Sigma70_r4_2"/>
    <property type="match status" value="1"/>
</dbReference>
<evidence type="ECO:0000313" key="8">
    <source>
        <dbReference type="EMBL" id="ARU61014.1"/>
    </source>
</evidence>
<dbReference type="GO" id="GO:0016987">
    <property type="term" value="F:sigma factor activity"/>
    <property type="evidence" value="ECO:0007669"/>
    <property type="project" value="UniProtKB-KW"/>
</dbReference>
<dbReference type="EMBL" id="CP021434">
    <property type="protein sequence ID" value="ARU61014.1"/>
    <property type="molecule type" value="Genomic_DNA"/>
</dbReference>
<keyword evidence="9" id="KW-1185">Reference proteome</keyword>
<keyword evidence="2" id="KW-0805">Transcription regulation</keyword>
<evidence type="ECO:0000259" key="6">
    <source>
        <dbReference type="Pfam" id="PF04542"/>
    </source>
</evidence>
<proteinExistence type="inferred from homology"/>
<dbReference type="AlphaFoldDB" id="A0A1Y0INW5"/>
<accession>A0A1Y0INW5</accession>
<evidence type="ECO:0000256" key="1">
    <source>
        <dbReference type="ARBA" id="ARBA00010641"/>
    </source>
</evidence>
<dbReference type="CDD" id="cd06171">
    <property type="entry name" value="Sigma70_r4"/>
    <property type="match status" value="1"/>
</dbReference>
<dbReference type="GO" id="GO:0003677">
    <property type="term" value="F:DNA binding"/>
    <property type="evidence" value="ECO:0007669"/>
    <property type="project" value="UniProtKB-KW"/>
</dbReference>
<dbReference type="OrthoDB" id="9789355at2"/>
<dbReference type="InterPro" id="IPR007627">
    <property type="entry name" value="RNA_pol_sigma70_r2"/>
</dbReference>
<dbReference type="InterPro" id="IPR013324">
    <property type="entry name" value="RNA_pol_sigma_r3/r4-like"/>
</dbReference>
<feature type="domain" description="RNA polymerase sigma factor 70 region 4 type 2" evidence="7">
    <location>
        <begin position="117"/>
        <end position="167"/>
    </location>
</feature>
<dbReference type="KEGG" id="tum:CBW65_07870"/>
<keyword evidence="5" id="KW-0804">Transcription</keyword>
<dbReference type="InterPro" id="IPR013325">
    <property type="entry name" value="RNA_pol_sigma_r2"/>
</dbReference>
<comment type="similarity">
    <text evidence="1">Belongs to the sigma-70 factor family. ECF subfamily.</text>
</comment>
<reference evidence="9" key="1">
    <citation type="submission" date="2017-05" db="EMBL/GenBank/DDBJ databases">
        <authorList>
            <person name="Sung H."/>
        </authorList>
    </citation>
    <scope>NUCLEOTIDE SEQUENCE [LARGE SCALE GENOMIC DNA]</scope>
    <source>
        <strain evidence="9">AR23208</strain>
    </source>
</reference>
<evidence type="ECO:0000256" key="3">
    <source>
        <dbReference type="ARBA" id="ARBA00023082"/>
    </source>
</evidence>
<dbReference type="InterPro" id="IPR039425">
    <property type="entry name" value="RNA_pol_sigma-70-like"/>
</dbReference>
<keyword evidence="4" id="KW-0238">DNA-binding</keyword>
<dbReference type="PANTHER" id="PTHR43133">
    <property type="entry name" value="RNA POLYMERASE ECF-TYPE SIGMA FACTO"/>
    <property type="match status" value="1"/>
</dbReference>
<dbReference type="Gene3D" id="1.10.10.10">
    <property type="entry name" value="Winged helix-like DNA-binding domain superfamily/Winged helix DNA-binding domain"/>
    <property type="match status" value="1"/>
</dbReference>